<protein>
    <submittedName>
        <fullName evidence="1">Uncharacterized protein</fullName>
    </submittedName>
</protein>
<proteinExistence type="predicted"/>
<evidence type="ECO:0000313" key="2">
    <source>
        <dbReference type="Proteomes" id="UP000236725"/>
    </source>
</evidence>
<dbReference type="InterPro" id="IPR054207">
    <property type="entry name" value="DUF6913"/>
</dbReference>
<dbReference type="AlphaFoldDB" id="A0A8G2F620"/>
<organism evidence="1 2">
    <name type="scientific">Parabacteroides chinchillae</name>
    <dbReference type="NCBI Taxonomy" id="871327"/>
    <lineage>
        <taxon>Bacteria</taxon>
        <taxon>Pseudomonadati</taxon>
        <taxon>Bacteroidota</taxon>
        <taxon>Bacteroidia</taxon>
        <taxon>Bacteroidales</taxon>
        <taxon>Tannerellaceae</taxon>
        <taxon>Parabacteroides</taxon>
    </lineage>
</organism>
<gene>
    <name evidence="1" type="ORF">SAMN05444001_12043</name>
</gene>
<reference evidence="1 2" key="1">
    <citation type="submission" date="2016-10" db="EMBL/GenBank/DDBJ databases">
        <authorList>
            <person name="Varghese N."/>
            <person name="Submissions S."/>
        </authorList>
    </citation>
    <scope>NUCLEOTIDE SEQUENCE [LARGE SCALE GENOMIC DNA]</scope>
    <source>
        <strain evidence="1 2">DSM 29073</strain>
    </source>
</reference>
<accession>A0A8G2F620</accession>
<comment type="caution">
    <text evidence="1">The sequence shown here is derived from an EMBL/GenBank/DDBJ whole genome shotgun (WGS) entry which is preliminary data.</text>
</comment>
<evidence type="ECO:0000313" key="1">
    <source>
        <dbReference type="EMBL" id="SEG20899.1"/>
    </source>
</evidence>
<keyword evidence="2" id="KW-1185">Reference proteome</keyword>
<dbReference type="Proteomes" id="UP000236725">
    <property type="component" value="Unassembled WGS sequence"/>
</dbReference>
<dbReference type="Pfam" id="PF21857">
    <property type="entry name" value="DUF6913"/>
    <property type="match status" value="1"/>
</dbReference>
<name>A0A8G2F620_9BACT</name>
<dbReference type="EMBL" id="FNVS01000020">
    <property type="protein sequence ID" value="SEG20899.1"/>
    <property type="molecule type" value="Genomic_DNA"/>
</dbReference>
<dbReference type="RefSeq" id="WP_103984208.1">
    <property type="nucleotide sequence ID" value="NZ_FNVS01000020.1"/>
</dbReference>
<sequence length="172" mass="19996">MILTNYFIKRKVRSLVNKGSKRDHCFRGMKEARTVLVMYDAKDQNIIEPCLETIRMMHKQVKTFVYGTAETEIDSDSSVSLCAKTDLDFWGFPKESVCNKLKAINADILIDLSKPFNYVSQYLMLLHPCDFKVGIKRNEQDLYDLSISVTSRDDIKHLFGHILFYLQTIRSK</sequence>